<dbReference type="GeneTree" id="ENSGT00770000121728"/>
<name>A0A6I8SGA0_XENTR</name>
<organism evidence="1">
    <name type="scientific">Xenopus tropicalis</name>
    <name type="common">Western clawed frog</name>
    <name type="synonym">Silurana tropicalis</name>
    <dbReference type="NCBI Taxonomy" id="8364"/>
    <lineage>
        <taxon>Eukaryota</taxon>
        <taxon>Metazoa</taxon>
        <taxon>Chordata</taxon>
        <taxon>Craniata</taxon>
        <taxon>Vertebrata</taxon>
        <taxon>Euteleostomi</taxon>
        <taxon>Amphibia</taxon>
        <taxon>Batrachia</taxon>
        <taxon>Anura</taxon>
        <taxon>Pipoidea</taxon>
        <taxon>Pipidae</taxon>
        <taxon>Xenopodinae</taxon>
        <taxon>Xenopus</taxon>
        <taxon>Silurana</taxon>
    </lineage>
</organism>
<dbReference type="AlphaFoldDB" id="A0A6I8SGA0"/>
<reference evidence="1" key="2">
    <citation type="submission" date="2020-05" db="UniProtKB">
        <authorList>
            <consortium name="Ensembl"/>
        </authorList>
    </citation>
    <scope>IDENTIFICATION</scope>
</reference>
<proteinExistence type="predicted"/>
<dbReference type="InParanoid" id="A0A6I8SGA0"/>
<reference evidence="1" key="1">
    <citation type="journal article" date="2010" name="Science">
        <title>The genome of the Western clawed frog Xenopus tropicalis.</title>
        <authorList>
            <person name="Hellsten U."/>
            <person name="Harland R.M."/>
            <person name="Gilchrist M.J."/>
            <person name="Hendrix D."/>
            <person name="Jurka J."/>
            <person name="Kapitonov V."/>
            <person name="Ovcharenko I."/>
            <person name="Putnam N.H."/>
            <person name="Shu S."/>
            <person name="Taher L."/>
            <person name="Blitz I.L."/>
            <person name="Blumberg B."/>
            <person name="Dichmann D.S."/>
            <person name="Dubchak I."/>
            <person name="Amaya E."/>
            <person name="Detter J.C."/>
            <person name="Fletcher R."/>
            <person name="Gerhard D.S."/>
            <person name="Goodstein D."/>
            <person name="Graves T."/>
            <person name="Grigoriev I.V."/>
            <person name="Grimwood J."/>
            <person name="Kawashima T."/>
            <person name="Lindquist E."/>
            <person name="Lucas S.M."/>
            <person name="Mead P.E."/>
            <person name="Mitros T."/>
            <person name="Ogino H."/>
            <person name="Ohta Y."/>
            <person name="Poliakov A.V."/>
            <person name="Pollet N."/>
            <person name="Robert J."/>
            <person name="Salamov A."/>
            <person name="Sater A.K."/>
            <person name="Schmutz J."/>
            <person name="Terry A."/>
            <person name="Vize P.D."/>
            <person name="Warren W.C."/>
            <person name="Wells D."/>
            <person name="Wills A."/>
            <person name="Wilson R.K."/>
            <person name="Zimmerman L.B."/>
            <person name="Zorn A.M."/>
            <person name="Grainger R."/>
            <person name="Grammer T."/>
            <person name="Khokha M.K."/>
            <person name="Richardson P.M."/>
            <person name="Rokhsar D.S."/>
        </authorList>
    </citation>
    <scope>NUCLEOTIDE SEQUENCE [LARGE SCALE GENOMIC DNA]</scope>
    <source>
        <strain evidence="1">Nigerian</strain>
    </source>
</reference>
<evidence type="ECO:0008006" key="2">
    <source>
        <dbReference type="Google" id="ProtNLM"/>
    </source>
</evidence>
<protein>
    <recommendedName>
        <fullName evidence="2">Small integral membrane protein 31</fullName>
    </recommendedName>
</protein>
<dbReference type="Bgee" id="ENSXETG00000037312">
    <property type="expression patterns" value="Expressed in embryo and 1 other cell type or tissue"/>
</dbReference>
<sequence>MELPFSNLEVAFILLAFTIFSIFSLASVYSEPEQARAEKQHNIPRPHRASRI</sequence>
<accession>A0A6I8SGA0</accession>
<dbReference type="Ensembl" id="ENSXETT00000104826">
    <property type="protein sequence ID" value="ENSXETP00000096161"/>
    <property type="gene ID" value="ENSXETG00000037312"/>
</dbReference>
<evidence type="ECO:0000313" key="1">
    <source>
        <dbReference type="Ensembl" id="ENSXETP00000096161"/>
    </source>
</evidence>